<dbReference type="Proteomes" id="UP001231649">
    <property type="component" value="Chromosome 26"/>
</dbReference>
<keyword evidence="2" id="KW-1185">Reference proteome</keyword>
<evidence type="ECO:0000313" key="1">
    <source>
        <dbReference type="EMBL" id="KAJ8708023.1"/>
    </source>
</evidence>
<sequence length="118" mass="13485">MFKLKFLLYFLLFAIICDVEGHSLSNKILSDADLQSALMPQELNPATVFDKDAPWRVGFPLDRSRRELEVVPEPLQPHPVSTLSQSLKLYSRVATFVALAFGAFVEILLYIVEFYFMV</sequence>
<proteinExistence type="predicted"/>
<protein>
    <submittedName>
        <fullName evidence="1">Uncharacterized protein</fullName>
    </submittedName>
</protein>
<organism evidence="1 2">
    <name type="scientific">Mythimna loreyi</name>
    <dbReference type="NCBI Taxonomy" id="667449"/>
    <lineage>
        <taxon>Eukaryota</taxon>
        <taxon>Metazoa</taxon>
        <taxon>Ecdysozoa</taxon>
        <taxon>Arthropoda</taxon>
        <taxon>Hexapoda</taxon>
        <taxon>Insecta</taxon>
        <taxon>Pterygota</taxon>
        <taxon>Neoptera</taxon>
        <taxon>Endopterygota</taxon>
        <taxon>Lepidoptera</taxon>
        <taxon>Glossata</taxon>
        <taxon>Ditrysia</taxon>
        <taxon>Noctuoidea</taxon>
        <taxon>Noctuidae</taxon>
        <taxon>Noctuinae</taxon>
        <taxon>Hadenini</taxon>
        <taxon>Mythimna</taxon>
    </lineage>
</organism>
<evidence type="ECO:0000313" key="2">
    <source>
        <dbReference type="Proteomes" id="UP001231649"/>
    </source>
</evidence>
<gene>
    <name evidence="1" type="ORF">PYW08_010389</name>
</gene>
<comment type="caution">
    <text evidence="1">The sequence shown here is derived from an EMBL/GenBank/DDBJ whole genome shotgun (WGS) entry which is preliminary data.</text>
</comment>
<name>A0ACC2Q688_9NEOP</name>
<accession>A0ACC2Q688</accession>
<reference evidence="1" key="1">
    <citation type="submission" date="2023-03" db="EMBL/GenBank/DDBJ databases">
        <title>Chromosome-level genomes of two armyworms, Mythimna separata and Mythimna loreyi, provide insights into the biosynthesis and reception of sex pheromones.</title>
        <authorList>
            <person name="Zhao H."/>
        </authorList>
    </citation>
    <scope>NUCLEOTIDE SEQUENCE</scope>
    <source>
        <strain evidence="1">BeijingLab</strain>
    </source>
</reference>
<dbReference type="EMBL" id="CM056802">
    <property type="protein sequence ID" value="KAJ8708023.1"/>
    <property type="molecule type" value="Genomic_DNA"/>
</dbReference>